<dbReference type="InterPro" id="IPR046960">
    <property type="entry name" value="PPR_At4g14850-like_plant"/>
</dbReference>
<evidence type="ECO:0008006" key="7">
    <source>
        <dbReference type="Google" id="ProtNLM"/>
    </source>
</evidence>
<dbReference type="Pfam" id="PF13041">
    <property type="entry name" value="PPR_2"/>
    <property type="match status" value="2"/>
</dbReference>
<dbReference type="InterPro" id="IPR011990">
    <property type="entry name" value="TPR-like_helical_dom_sf"/>
</dbReference>
<dbReference type="Gramene" id="Psat02G0109000-T1">
    <property type="protein sequence ID" value="KAI5434090.1"/>
    <property type="gene ID" value="KIW84_021090"/>
</dbReference>
<keyword evidence="2" id="KW-0677">Repeat</keyword>
<evidence type="ECO:0000313" key="6">
    <source>
        <dbReference type="Proteomes" id="UP001058974"/>
    </source>
</evidence>
<dbReference type="InterPro" id="IPR002885">
    <property type="entry name" value="PPR_rpt"/>
</dbReference>
<name>A0A9D5B863_PEA</name>
<gene>
    <name evidence="5" type="ORF">KIW84_021090</name>
</gene>
<evidence type="ECO:0000256" key="4">
    <source>
        <dbReference type="SAM" id="MobiDB-lite"/>
    </source>
</evidence>
<keyword evidence="6" id="KW-1185">Reference proteome</keyword>
<reference evidence="5 6" key="1">
    <citation type="journal article" date="2022" name="Nat. Genet.">
        <title>Improved pea reference genome and pan-genome highlight genomic features and evolutionary characteristics.</title>
        <authorList>
            <person name="Yang T."/>
            <person name="Liu R."/>
            <person name="Luo Y."/>
            <person name="Hu S."/>
            <person name="Wang D."/>
            <person name="Wang C."/>
            <person name="Pandey M.K."/>
            <person name="Ge S."/>
            <person name="Xu Q."/>
            <person name="Li N."/>
            <person name="Li G."/>
            <person name="Huang Y."/>
            <person name="Saxena R.K."/>
            <person name="Ji Y."/>
            <person name="Li M."/>
            <person name="Yan X."/>
            <person name="He Y."/>
            <person name="Liu Y."/>
            <person name="Wang X."/>
            <person name="Xiang C."/>
            <person name="Varshney R.K."/>
            <person name="Ding H."/>
            <person name="Gao S."/>
            <person name="Zong X."/>
        </authorList>
    </citation>
    <scope>NUCLEOTIDE SEQUENCE [LARGE SCALE GENOMIC DNA]</scope>
    <source>
        <strain evidence="5 6">cv. Zhongwan 6</strain>
    </source>
</reference>
<dbReference type="Gene3D" id="1.25.40.10">
    <property type="entry name" value="Tetratricopeptide repeat domain"/>
    <property type="match status" value="3"/>
</dbReference>
<feature type="repeat" description="PPR" evidence="3">
    <location>
        <begin position="129"/>
        <end position="163"/>
    </location>
</feature>
<feature type="region of interest" description="Disordered" evidence="4">
    <location>
        <begin position="335"/>
        <end position="361"/>
    </location>
</feature>
<dbReference type="FunFam" id="1.25.40.10:FF:000333">
    <property type="entry name" value="Pentatricopeptide repeat-containing protein"/>
    <property type="match status" value="1"/>
</dbReference>
<dbReference type="Pfam" id="PF01535">
    <property type="entry name" value="PPR"/>
    <property type="match status" value="3"/>
</dbReference>
<dbReference type="NCBIfam" id="TIGR00756">
    <property type="entry name" value="PPR"/>
    <property type="match status" value="4"/>
</dbReference>
<dbReference type="AlphaFoldDB" id="A0A9D5B863"/>
<dbReference type="EMBL" id="JAMSHJ010000002">
    <property type="protein sequence ID" value="KAI5434090.1"/>
    <property type="molecule type" value="Genomic_DNA"/>
</dbReference>
<organism evidence="5 6">
    <name type="scientific">Pisum sativum</name>
    <name type="common">Garden pea</name>
    <name type="synonym">Lathyrus oleraceus</name>
    <dbReference type="NCBI Taxonomy" id="3888"/>
    <lineage>
        <taxon>Eukaryota</taxon>
        <taxon>Viridiplantae</taxon>
        <taxon>Streptophyta</taxon>
        <taxon>Embryophyta</taxon>
        <taxon>Tracheophyta</taxon>
        <taxon>Spermatophyta</taxon>
        <taxon>Magnoliopsida</taxon>
        <taxon>eudicotyledons</taxon>
        <taxon>Gunneridae</taxon>
        <taxon>Pentapetalae</taxon>
        <taxon>rosids</taxon>
        <taxon>fabids</taxon>
        <taxon>Fabales</taxon>
        <taxon>Fabaceae</taxon>
        <taxon>Papilionoideae</taxon>
        <taxon>50 kb inversion clade</taxon>
        <taxon>NPAAA clade</taxon>
        <taxon>Hologalegina</taxon>
        <taxon>IRL clade</taxon>
        <taxon>Fabeae</taxon>
        <taxon>Lathyrus</taxon>
    </lineage>
</organism>
<evidence type="ECO:0000256" key="3">
    <source>
        <dbReference type="PROSITE-ProRule" id="PRU00708"/>
    </source>
</evidence>
<dbReference type="PANTHER" id="PTHR47926">
    <property type="entry name" value="PENTATRICOPEPTIDE REPEAT-CONTAINING PROTEIN"/>
    <property type="match status" value="1"/>
</dbReference>
<evidence type="ECO:0000256" key="1">
    <source>
        <dbReference type="ARBA" id="ARBA00006643"/>
    </source>
</evidence>
<protein>
    <recommendedName>
        <fullName evidence="7">Pentatricopeptide repeat-containing protein</fullName>
    </recommendedName>
</protein>
<proteinExistence type="inferred from homology"/>
<dbReference type="GO" id="GO:0003723">
    <property type="term" value="F:RNA binding"/>
    <property type="evidence" value="ECO:0007669"/>
    <property type="project" value="InterPro"/>
</dbReference>
<evidence type="ECO:0000313" key="5">
    <source>
        <dbReference type="EMBL" id="KAI5434090.1"/>
    </source>
</evidence>
<sequence>MYSSCGNDISSARKVFDEFVLLFGENGSVWNVMVAAYAKVGDVCNTRKLFDSMPHRDKDVFSWTALISGYTQANNPSEAIKLFRRMQLENVKPDEIEILAVLSACADLGALHPGEWIHNYIEKHKLSMIVPLYNSLIDIYAKSGNISKALQLFENMKHDTVITWATMISPLYNSLIDMYAKSGNISKALHLFENMKRNTVITWTTMISGLALHGLGEEALHVFACMEKEGRIKPNEVTFIAIHSACSRVGLVELGRNYFTSMRSEYGIEPKVTVHLDGQTTFTDAEIQMKDLLSVVAESYLSKSLHEGEKHSMLVPHFSRGYQSHQRFGGLPYGQSQGEGIGMENLHVDPSQHQPPHGNVH</sequence>
<evidence type="ECO:0000256" key="2">
    <source>
        <dbReference type="ARBA" id="ARBA00022737"/>
    </source>
</evidence>
<dbReference type="PANTHER" id="PTHR47926:SF432">
    <property type="entry name" value="(WILD MALAYSIAN BANANA) HYPOTHETICAL PROTEIN"/>
    <property type="match status" value="1"/>
</dbReference>
<comment type="similarity">
    <text evidence="1">Belongs to the PPR family. PCMP-H subfamily.</text>
</comment>
<feature type="repeat" description="PPR" evidence="3">
    <location>
        <begin position="168"/>
        <end position="202"/>
    </location>
</feature>
<dbReference type="PROSITE" id="PS51375">
    <property type="entry name" value="PPR"/>
    <property type="match status" value="3"/>
</dbReference>
<feature type="repeat" description="PPR" evidence="3">
    <location>
        <begin position="59"/>
        <end position="93"/>
    </location>
</feature>
<dbReference type="Proteomes" id="UP001058974">
    <property type="component" value="Chromosome 2"/>
</dbReference>
<dbReference type="FunFam" id="1.25.40.10:FF:000031">
    <property type="entry name" value="Pentatricopeptide repeat-containing protein mitochondrial"/>
    <property type="match status" value="1"/>
</dbReference>
<accession>A0A9D5B863</accession>
<dbReference type="GO" id="GO:0009451">
    <property type="term" value="P:RNA modification"/>
    <property type="evidence" value="ECO:0007669"/>
    <property type="project" value="InterPro"/>
</dbReference>
<comment type="caution">
    <text evidence="5">The sequence shown here is derived from an EMBL/GenBank/DDBJ whole genome shotgun (WGS) entry which is preliminary data.</text>
</comment>